<feature type="transmembrane region" description="Helical" evidence="7">
    <location>
        <begin position="238"/>
        <end position="260"/>
    </location>
</feature>
<dbReference type="SUPFAM" id="SSF161098">
    <property type="entry name" value="MetI-like"/>
    <property type="match status" value="1"/>
</dbReference>
<keyword evidence="10" id="KW-1185">Reference proteome</keyword>
<keyword evidence="3" id="KW-1003">Cell membrane</keyword>
<dbReference type="RefSeq" id="WP_188710789.1">
    <property type="nucleotide sequence ID" value="NZ_BMHO01000001.1"/>
</dbReference>
<proteinExistence type="inferred from homology"/>
<reference evidence="9" key="2">
    <citation type="submission" date="2020-09" db="EMBL/GenBank/DDBJ databases">
        <authorList>
            <person name="Sun Q."/>
            <person name="Zhou Y."/>
        </authorList>
    </citation>
    <scope>NUCLEOTIDE SEQUENCE</scope>
    <source>
        <strain evidence="9">CGMCC 1.15152</strain>
    </source>
</reference>
<accession>A0A916Y2L1</accession>
<dbReference type="GO" id="GO:0055085">
    <property type="term" value="P:transmembrane transport"/>
    <property type="evidence" value="ECO:0007669"/>
    <property type="project" value="InterPro"/>
</dbReference>
<feature type="domain" description="ABC transmembrane type-1" evidence="8">
    <location>
        <begin position="95"/>
        <end position="299"/>
    </location>
</feature>
<sequence length="313" mass="33150">MVAVLARRVLMAIPILVIVSVVMFILSSIVPGDQARTILGENATPQAVAALREQMGLDLPLYLQYLNWAWDAVRGDLGASIYSGQSVVTIVGARFPVTGSLMLLATITIAVVGGGLGLMSALRGGWVGRMLDTASLVGLAVPSFAIAILLVSVFAVTVRIFPATGYVAFSDDPVGWLWALVLPVFALSLGGTTLVAKQMRDSVLDALSRDYVRMMRANGIPERSIIFRHVVKNASIPSMTIVGVGAVACLTSTVFVENVFVLPGLGTLATQSTLNHDLPVLLGLGVFFTLMVIAINLVVDVMYGVLNPKVRIS</sequence>
<protein>
    <submittedName>
        <fullName evidence="9">ABC transporter permease</fullName>
    </submittedName>
</protein>
<feature type="transmembrane region" description="Helical" evidence="7">
    <location>
        <begin position="101"/>
        <end position="122"/>
    </location>
</feature>
<evidence type="ECO:0000256" key="7">
    <source>
        <dbReference type="RuleBase" id="RU363032"/>
    </source>
</evidence>
<evidence type="ECO:0000313" key="10">
    <source>
        <dbReference type="Proteomes" id="UP000633205"/>
    </source>
</evidence>
<evidence type="ECO:0000256" key="2">
    <source>
        <dbReference type="ARBA" id="ARBA00022448"/>
    </source>
</evidence>
<comment type="caution">
    <text evidence="9">The sequence shown here is derived from an EMBL/GenBank/DDBJ whole genome shotgun (WGS) entry which is preliminary data.</text>
</comment>
<evidence type="ECO:0000313" key="9">
    <source>
        <dbReference type="EMBL" id="GGD28480.1"/>
    </source>
</evidence>
<comment type="similarity">
    <text evidence="7">Belongs to the binding-protein-dependent transport system permease family.</text>
</comment>
<dbReference type="PANTHER" id="PTHR43163">
    <property type="entry name" value="DIPEPTIDE TRANSPORT SYSTEM PERMEASE PROTEIN DPPB-RELATED"/>
    <property type="match status" value="1"/>
</dbReference>
<dbReference type="InterPro" id="IPR000515">
    <property type="entry name" value="MetI-like"/>
</dbReference>
<dbReference type="EMBL" id="BMHO01000001">
    <property type="protein sequence ID" value="GGD28480.1"/>
    <property type="molecule type" value="Genomic_DNA"/>
</dbReference>
<feature type="transmembrane region" description="Helical" evidence="7">
    <location>
        <begin position="176"/>
        <end position="196"/>
    </location>
</feature>
<dbReference type="GO" id="GO:0005886">
    <property type="term" value="C:plasma membrane"/>
    <property type="evidence" value="ECO:0007669"/>
    <property type="project" value="UniProtKB-SubCell"/>
</dbReference>
<name>A0A916Y2L1_9MICO</name>
<dbReference type="PROSITE" id="PS50928">
    <property type="entry name" value="ABC_TM1"/>
    <property type="match status" value="1"/>
</dbReference>
<evidence type="ECO:0000256" key="6">
    <source>
        <dbReference type="ARBA" id="ARBA00023136"/>
    </source>
</evidence>
<comment type="subcellular location">
    <subcellularLocation>
        <location evidence="1 7">Cell membrane</location>
        <topology evidence="1 7">Multi-pass membrane protein</topology>
    </subcellularLocation>
</comment>
<dbReference type="CDD" id="cd06261">
    <property type="entry name" value="TM_PBP2"/>
    <property type="match status" value="1"/>
</dbReference>
<dbReference type="AlphaFoldDB" id="A0A916Y2L1"/>
<organism evidence="9 10">
    <name type="scientific">Microbacterium faecale</name>
    <dbReference type="NCBI Taxonomy" id="1804630"/>
    <lineage>
        <taxon>Bacteria</taxon>
        <taxon>Bacillati</taxon>
        <taxon>Actinomycetota</taxon>
        <taxon>Actinomycetes</taxon>
        <taxon>Micrococcales</taxon>
        <taxon>Microbacteriaceae</taxon>
        <taxon>Microbacterium</taxon>
    </lineage>
</organism>
<keyword evidence="4 7" id="KW-0812">Transmembrane</keyword>
<feature type="transmembrane region" description="Helical" evidence="7">
    <location>
        <begin position="280"/>
        <end position="306"/>
    </location>
</feature>
<keyword evidence="2 7" id="KW-0813">Transport</keyword>
<reference evidence="9" key="1">
    <citation type="journal article" date="2014" name="Int. J. Syst. Evol. Microbiol.">
        <title>Complete genome sequence of Corynebacterium casei LMG S-19264T (=DSM 44701T), isolated from a smear-ripened cheese.</title>
        <authorList>
            <consortium name="US DOE Joint Genome Institute (JGI-PGF)"/>
            <person name="Walter F."/>
            <person name="Albersmeier A."/>
            <person name="Kalinowski J."/>
            <person name="Ruckert C."/>
        </authorList>
    </citation>
    <scope>NUCLEOTIDE SEQUENCE</scope>
    <source>
        <strain evidence="9">CGMCC 1.15152</strain>
    </source>
</reference>
<evidence type="ECO:0000259" key="8">
    <source>
        <dbReference type="PROSITE" id="PS50928"/>
    </source>
</evidence>
<feature type="transmembrane region" description="Helical" evidence="7">
    <location>
        <begin position="9"/>
        <end position="30"/>
    </location>
</feature>
<dbReference type="InterPro" id="IPR035906">
    <property type="entry name" value="MetI-like_sf"/>
</dbReference>
<evidence type="ECO:0000256" key="4">
    <source>
        <dbReference type="ARBA" id="ARBA00022692"/>
    </source>
</evidence>
<dbReference type="Pfam" id="PF19300">
    <property type="entry name" value="BPD_transp_1_N"/>
    <property type="match status" value="1"/>
</dbReference>
<evidence type="ECO:0000256" key="1">
    <source>
        <dbReference type="ARBA" id="ARBA00004651"/>
    </source>
</evidence>
<dbReference type="PANTHER" id="PTHR43163:SF6">
    <property type="entry name" value="DIPEPTIDE TRANSPORT SYSTEM PERMEASE PROTEIN DPPB-RELATED"/>
    <property type="match status" value="1"/>
</dbReference>
<keyword evidence="5 7" id="KW-1133">Transmembrane helix</keyword>
<evidence type="ECO:0000256" key="3">
    <source>
        <dbReference type="ARBA" id="ARBA00022475"/>
    </source>
</evidence>
<keyword evidence="6 7" id="KW-0472">Membrane</keyword>
<gene>
    <name evidence="9" type="ORF">GCM10010915_05640</name>
</gene>
<dbReference type="Gene3D" id="1.10.3720.10">
    <property type="entry name" value="MetI-like"/>
    <property type="match status" value="1"/>
</dbReference>
<dbReference type="Pfam" id="PF00528">
    <property type="entry name" value="BPD_transp_1"/>
    <property type="match status" value="1"/>
</dbReference>
<evidence type="ECO:0000256" key="5">
    <source>
        <dbReference type="ARBA" id="ARBA00022989"/>
    </source>
</evidence>
<dbReference type="Proteomes" id="UP000633205">
    <property type="component" value="Unassembled WGS sequence"/>
</dbReference>
<feature type="transmembrane region" description="Helical" evidence="7">
    <location>
        <begin position="134"/>
        <end position="156"/>
    </location>
</feature>
<dbReference type="InterPro" id="IPR045621">
    <property type="entry name" value="BPD_transp_1_N"/>
</dbReference>